<reference evidence="14 16" key="1">
    <citation type="journal article" date="2014" name="Genome Announc.">
        <title>Draft Genome Sequences of Streptococcus bovis Strains ATCC 33317 and JB1.</title>
        <authorList>
            <person name="Benahmed F.H."/>
            <person name="Gopinath G.R."/>
            <person name="Harbottle H."/>
            <person name="Cotta M.A."/>
            <person name="Luo Y."/>
            <person name="Henderson C."/>
            <person name="Teri P."/>
            <person name="Soppet D."/>
            <person name="Rasmussen M."/>
            <person name="Whitehead T.R."/>
            <person name="Davidson M."/>
        </authorList>
    </citation>
    <scope>NUCLEOTIDE SEQUENCE [LARGE SCALE GENOMIC DNA]</scope>
    <source>
        <strain evidence="14 16">JB1</strain>
    </source>
</reference>
<protein>
    <recommendedName>
        <fullName evidence="9">Aspartate 1-decarboxylase</fullName>
        <ecNumber evidence="9">4.1.1.11</ecNumber>
    </recommendedName>
    <alternativeName>
        <fullName evidence="9">Aspartate alpha-decarboxylase</fullName>
    </alternativeName>
    <component>
        <recommendedName>
            <fullName evidence="9">Aspartate 1-decarboxylase beta chain</fullName>
        </recommendedName>
    </component>
    <component>
        <recommendedName>
            <fullName evidence="9">Aspartate 1-decarboxylase alpha chain</fullName>
        </recommendedName>
    </component>
</protein>
<evidence type="ECO:0000256" key="2">
    <source>
        <dbReference type="ARBA" id="ARBA00022655"/>
    </source>
</evidence>
<dbReference type="EC" id="4.1.1.11" evidence="9"/>
<keyword evidence="3 9" id="KW-0210">Decarboxylase</keyword>
<evidence type="ECO:0000256" key="9">
    <source>
        <dbReference type="HAMAP-Rule" id="MF_00446"/>
    </source>
</evidence>
<evidence type="ECO:0000256" key="13">
    <source>
        <dbReference type="PIRSR" id="PIRSR006246-5"/>
    </source>
</evidence>
<dbReference type="HAMAP" id="MF_00446">
    <property type="entry name" value="PanD"/>
    <property type="match status" value="1"/>
</dbReference>
<keyword evidence="17" id="KW-1185">Reference proteome</keyword>
<accession>A0A091BNE8</accession>
<comment type="catalytic activity">
    <reaction evidence="9">
        <text>L-aspartate + H(+) = beta-alanine + CO2</text>
        <dbReference type="Rhea" id="RHEA:19497"/>
        <dbReference type="ChEBI" id="CHEBI:15378"/>
        <dbReference type="ChEBI" id="CHEBI:16526"/>
        <dbReference type="ChEBI" id="CHEBI:29991"/>
        <dbReference type="ChEBI" id="CHEBI:57966"/>
        <dbReference type="EC" id="4.1.1.11"/>
    </reaction>
</comment>
<dbReference type="InterPro" id="IPR009010">
    <property type="entry name" value="Asp_de-COase-like_dom_sf"/>
</dbReference>
<keyword evidence="7 9" id="KW-0704">Schiff base</keyword>
<comment type="similarity">
    <text evidence="9">Belongs to the PanD family.</text>
</comment>
<comment type="PTM">
    <text evidence="9 12">Is synthesized initially as an inactive proenzyme, which is activated by self-cleavage at a specific serine bond to produce a beta-subunit with a hydroxyl group at its C-terminus and an alpha-subunit with a pyruvoyl group at its N-terminus.</text>
</comment>
<dbReference type="EMBL" id="FOTG01000004">
    <property type="protein sequence ID" value="SFL22282.1"/>
    <property type="molecule type" value="Genomic_DNA"/>
</dbReference>
<evidence type="ECO:0000256" key="6">
    <source>
        <dbReference type="ARBA" id="ARBA00023239"/>
    </source>
</evidence>
<dbReference type="SUPFAM" id="SSF50692">
    <property type="entry name" value="ADC-like"/>
    <property type="match status" value="1"/>
</dbReference>
<keyword evidence="5 9" id="KW-0865">Zymogen</keyword>
<feature type="binding site" evidence="9 11">
    <location>
        <position position="57"/>
    </location>
    <ligand>
        <name>substrate</name>
    </ligand>
</feature>
<comment type="cofactor">
    <cofactor evidence="9 10">
        <name>pyruvate</name>
        <dbReference type="ChEBI" id="CHEBI:15361"/>
    </cofactor>
    <text evidence="9 10">Binds 1 pyruvoyl group covalently per subunit.</text>
</comment>
<evidence type="ECO:0000256" key="12">
    <source>
        <dbReference type="PIRSR" id="PIRSR006246-3"/>
    </source>
</evidence>
<evidence type="ECO:0000313" key="17">
    <source>
        <dbReference type="Proteomes" id="UP000182793"/>
    </source>
</evidence>
<evidence type="ECO:0000313" key="14">
    <source>
        <dbReference type="EMBL" id="KFN85980.1"/>
    </source>
</evidence>
<evidence type="ECO:0000256" key="7">
    <source>
        <dbReference type="ARBA" id="ARBA00023270"/>
    </source>
</evidence>
<dbReference type="CDD" id="cd06919">
    <property type="entry name" value="Asp_decarbox"/>
    <property type="match status" value="1"/>
</dbReference>
<proteinExistence type="inferred from homology"/>
<dbReference type="AlphaFoldDB" id="A0A091BNE8"/>
<evidence type="ECO:0000256" key="5">
    <source>
        <dbReference type="ARBA" id="ARBA00023145"/>
    </source>
</evidence>
<feature type="active site" description="Schiff-base intermediate with substrate; via pyruvic acid" evidence="9 10">
    <location>
        <position position="25"/>
    </location>
</feature>
<feature type="active site" description="Proton donor" evidence="9 10">
    <location>
        <position position="58"/>
    </location>
</feature>
<dbReference type="GO" id="GO:0015940">
    <property type="term" value="P:pantothenate biosynthetic process"/>
    <property type="evidence" value="ECO:0007669"/>
    <property type="project" value="UniProtKB-UniRule"/>
</dbReference>
<comment type="subunit">
    <text evidence="9">Heterooctamer of four alpha and four beta subunits.</text>
</comment>
<dbReference type="GO" id="GO:0006523">
    <property type="term" value="P:alanine biosynthetic process"/>
    <property type="evidence" value="ECO:0007669"/>
    <property type="project" value="InterPro"/>
</dbReference>
<feature type="chain" id="PRO_5013999884" description="Aspartate 1-decarboxylase beta chain" evidence="9 13">
    <location>
        <begin position="1"/>
        <end position="24"/>
    </location>
</feature>
<keyword evidence="4 9" id="KW-0068">Autocatalytic cleavage</keyword>
<gene>
    <name evidence="9" type="primary">panD</name>
    <name evidence="14" type="ORF">H702_09755</name>
    <name evidence="15" type="ORF">SAMN02910290_00975</name>
</gene>
<keyword evidence="6 9" id="KW-0456">Lyase</keyword>
<keyword evidence="8 9" id="KW-0670">Pyruvate</keyword>
<evidence type="ECO:0000313" key="16">
    <source>
        <dbReference type="Proteomes" id="UP000029382"/>
    </source>
</evidence>
<comment type="function">
    <text evidence="9">Catalyzes the pyruvoyl-dependent decarboxylation of aspartate to produce beta-alanine.</text>
</comment>
<dbReference type="EMBL" id="AUZH01000035">
    <property type="protein sequence ID" value="KFN85980.1"/>
    <property type="molecule type" value="Genomic_DNA"/>
</dbReference>
<dbReference type="PIRSF" id="PIRSF006246">
    <property type="entry name" value="Asp_decarbox"/>
    <property type="match status" value="1"/>
</dbReference>
<evidence type="ECO:0000256" key="4">
    <source>
        <dbReference type="ARBA" id="ARBA00022813"/>
    </source>
</evidence>
<evidence type="ECO:0000256" key="1">
    <source>
        <dbReference type="ARBA" id="ARBA00022490"/>
    </source>
</evidence>
<dbReference type="PANTHER" id="PTHR21012:SF0">
    <property type="entry name" value="ASPARTATE 1-DECARBOXYLASE"/>
    <property type="match status" value="1"/>
</dbReference>
<name>A0A091BNE8_STREI</name>
<evidence type="ECO:0000256" key="11">
    <source>
        <dbReference type="PIRSR" id="PIRSR006246-2"/>
    </source>
</evidence>
<dbReference type="NCBIfam" id="TIGR00223">
    <property type="entry name" value="panD"/>
    <property type="match status" value="1"/>
</dbReference>
<dbReference type="Proteomes" id="UP000029382">
    <property type="component" value="Unassembled WGS sequence"/>
</dbReference>
<dbReference type="InterPro" id="IPR003190">
    <property type="entry name" value="Asp_decarbox"/>
</dbReference>
<dbReference type="GO" id="GO:0004068">
    <property type="term" value="F:aspartate 1-decarboxylase activity"/>
    <property type="evidence" value="ECO:0007669"/>
    <property type="project" value="UniProtKB-UniRule"/>
</dbReference>
<evidence type="ECO:0000256" key="3">
    <source>
        <dbReference type="ARBA" id="ARBA00022793"/>
    </source>
</evidence>
<dbReference type="GO" id="GO:0005829">
    <property type="term" value="C:cytosol"/>
    <property type="evidence" value="ECO:0007669"/>
    <property type="project" value="TreeGrafter"/>
</dbReference>
<feature type="chain" id="PRO_5013999882" description="Aspartate 1-decarboxylase alpha chain" evidence="9 13">
    <location>
        <begin position="25"/>
        <end position="133"/>
    </location>
</feature>
<evidence type="ECO:0000256" key="10">
    <source>
        <dbReference type="PIRSR" id="PIRSR006246-1"/>
    </source>
</evidence>
<dbReference type="Gene3D" id="2.40.40.20">
    <property type="match status" value="1"/>
</dbReference>
<keyword evidence="1 9" id="KW-0963">Cytoplasm</keyword>
<keyword evidence="2 9" id="KW-0566">Pantothenate biosynthesis</keyword>
<comment type="pathway">
    <text evidence="9">Cofactor biosynthesis; (R)-pantothenate biosynthesis; beta-alanine from L-aspartate: step 1/1.</text>
</comment>
<feature type="binding site" evidence="9 11">
    <location>
        <begin position="73"/>
        <end position="75"/>
    </location>
    <ligand>
        <name>substrate</name>
    </ligand>
</feature>
<evidence type="ECO:0000256" key="8">
    <source>
        <dbReference type="ARBA" id="ARBA00023317"/>
    </source>
</evidence>
<reference evidence="15 17" key="2">
    <citation type="submission" date="2016-10" db="EMBL/GenBank/DDBJ databases">
        <authorList>
            <person name="Varghese N."/>
            <person name="Submissions S."/>
        </authorList>
    </citation>
    <scope>NUCLEOTIDE SEQUENCE [LARGE SCALE GENOMIC DNA]</scope>
    <source>
        <strain evidence="15 17">JB1</strain>
    </source>
</reference>
<organism evidence="14 16">
    <name type="scientific">Streptococcus equinus JB1</name>
    <dbReference type="NCBI Taxonomy" id="1294274"/>
    <lineage>
        <taxon>Bacteria</taxon>
        <taxon>Bacillati</taxon>
        <taxon>Bacillota</taxon>
        <taxon>Bacilli</taxon>
        <taxon>Lactobacillales</taxon>
        <taxon>Streptococcaceae</taxon>
        <taxon>Streptococcus</taxon>
    </lineage>
</organism>
<dbReference type="PANTHER" id="PTHR21012">
    <property type="entry name" value="ASPARTATE 1-DECARBOXYLASE"/>
    <property type="match status" value="1"/>
</dbReference>
<sequence>MHIQMLKSKIHRAVVTGAEVDYVGSITVDPELFELAGMVEYEKVQIADVETGSRLETYIIAGEPGKGEICLNGAAAKLVNVGDHVIIMSYADFTPEEAKTHKPRVVFVDEHNQLARFTRYEKAGRLYDLEVEK</sequence>
<dbReference type="Pfam" id="PF02261">
    <property type="entry name" value="Asp_decarbox"/>
    <property type="match status" value="1"/>
</dbReference>
<comment type="caution">
    <text evidence="14">The sequence shown here is derived from an EMBL/GenBank/DDBJ whole genome shotgun (WGS) entry which is preliminary data.</text>
</comment>
<feature type="modified residue" description="Pyruvic acid (Ser)" evidence="9 12">
    <location>
        <position position="25"/>
    </location>
</feature>
<dbReference type="UniPathway" id="UPA00028">
    <property type="reaction ID" value="UER00002"/>
</dbReference>
<dbReference type="Proteomes" id="UP000182793">
    <property type="component" value="Unassembled WGS sequence"/>
</dbReference>
<comment type="subcellular location">
    <subcellularLocation>
        <location evidence="9">Cytoplasm</location>
    </subcellularLocation>
</comment>
<evidence type="ECO:0000313" key="15">
    <source>
        <dbReference type="EMBL" id="SFL22282.1"/>
    </source>
</evidence>